<dbReference type="SUPFAM" id="SSF56672">
    <property type="entry name" value="DNA/RNA polymerases"/>
    <property type="match status" value="1"/>
</dbReference>
<sequence length="461" mass="52916">MTASWCVGGNFNEVRFGYEKVGGSPIHSRQSIPAVPSDPRPFRYFEMWESHLDFQSVVEHAWHSNELGSPLFRLVKKLSNVKFELKQWNKNVFGQVQHHLIHHRQLLERQQSLLHADPLNETLIGAERQARVNYRASLQAEESFLRQKSQQQWLELGDRNSKFFYASIKARSSRNTISCLRALDGSLYTHPDEIKESIVSYYSRLLNRDTGTPMKFPSAVTQSQNAKLIDTITSEEVKTSSLQPEVTQFPWLGWLPCALFQRFWPLIHHDLIQAVHHFFKHGHLLKQISHSFIALVPKSASTESLDGYRPISLCNTLYKILTKIMASRLQEVLPQTVNVNQPTFIKGRSIHHNILLAHELVNYLNKGGKSRACVKIDLRKAFDSVRCQFLQEASSSSARSLKYLFEDFYFVSGLQLNTSKSQVFTNCSNLDINRYLGIPQHHLPAVWAYEDSKTGTPVLKV</sequence>
<dbReference type="InterPro" id="IPR043502">
    <property type="entry name" value="DNA/RNA_pol_sf"/>
</dbReference>
<dbReference type="Proteomes" id="UP001179952">
    <property type="component" value="Unassembled WGS sequence"/>
</dbReference>
<dbReference type="InterPro" id="IPR000477">
    <property type="entry name" value="RT_dom"/>
</dbReference>
<dbReference type="PANTHER" id="PTHR19446">
    <property type="entry name" value="REVERSE TRANSCRIPTASES"/>
    <property type="match status" value="1"/>
</dbReference>
<reference evidence="2" key="2">
    <citation type="submission" date="2023-06" db="EMBL/GenBank/DDBJ databases">
        <authorList>
            <person name="Ma L."/>
            <person name="Liu K.-W."/>
            <person name="Li Z."/>
            <person name="Hsiao Y.-Y."/>
            <person name="Qi Y."/>
            <person name="Fu T."/>
            <person name="Tang G."/>
            <person name="Zhang D."/>
            <person name="Sun W.-H."/>
            <person name="Liu D.-K."/>
            <person name="Li Y."/>
            <person name="Chen G.-Z."/>
            <person name="Liu X.-D."/>
            <person name="Liao X.-Y."/>
            <person name="Jiang Y.-T."/>
            <person name="Yu X."/>
            <person name="Hao Y."/>
            <person name="Huang J."/>
            <person name="Zhao X.-W."/>
            <person name="Ke S."/>
            <person name="Chen Y.-Y."/>
            <person name="Wu W.-L."/>
            <person name="Hsu J.-L."/>
            <person name="Lin Y.-F."/>
            <person name="Huang M.-D."/>
            <person name="Li C.-Y."/>
            <person name="Huang L."/>
            <person name="Wang Z.-W."/>
            <person name="Zhao X."/>
            <person name="Zhong W.-Y."/>
            <person name="Peng D.-H."/>
            <person name="Ahmad S."/>
            <person name="Lan S."/>
            <person name="Zhang J.-S."/>
            <person name="Tsai W.-C."/>
            <person name="Van De Peer Y."/>
            <person name="Liu Z.-J."/>
        </authorList>
    </citation>
    <scope>NUCLEOTIDE SEQUENCE</scope>
    <source>
        <strain evidence="2">SCP</strain>
        <tissue evidence="2">Leaves</tissue>
    </source>
</reference>
<accession>A0AAV9AGE7</accession>
<gene>
    <name evidence="2" type="ORF">QJS04_geneDACA016228</name>
</gene>
<evidence type="ECO:0000313" key="3">
    <source>
        <dbReference type="Proteomes" id="UP001179952"/>
    </source>
</evidence>
<name>A0AAV9AGE7_ACOGR</name>
<dbReference type="CDD" id="cd01650">
    <property type="entry name" value="RT_nLTR_like"/>
    <property type="match status" value="1"/>
</dbReference>
<dbReference type="Pfam" id="PF00078">
    <property type="entry name" value="RVT_1"/>
    <property type="match status" value="1"/>
</dbReference>
<dbReference type="EMBL" id="JAUJYN010000009">
    <property type="protein sequence ID" value="KAK1263132.1"/>
    <property type="molecule type" value="Genomic_DNA"/>
</dbReference>
<feature type="domain" description="Reverse transcriptase" evidence="1">
    <location>
        <begin position="298"/>
        <end position="415"/>
    </location>
</feature>
<protein>
    <recommendedName>
        <fullName evidence="1">Reverse transcriptase domain-containing protein</fullName>
    </recommendedName>
</protein>
<keyword evidence="3" id="KW-1185">Reference proteome</keyword>
<organism evidence="2 3">
    <name type="scientific">Acorus gramineus</name>
    <name type="common">Dwarf sweet flag</name>
    <dbReference type="NCBI Taxonomy" id="55184"/>
    <lineage>
        <taxon>Eukaryota</taxon>
        <taxon>Viridiplantae</taxon>
        <taxon>Streptophyta</taxon>
        <taxon>Embryophyta</taxon>
        <taxon>Tracheophyta</taxon>
        <taxon>Spermatophyta</taxon>
        <taxon>Magnoliopsida</taxon>
        <taxon>Liliopsida</taxon>
        <taxon>Acoraceae</taxon>
        <taxon>Acorus</taxon>
    </lineage>
</organism>
<comment type="caution">
    <text evidence="2">The sequence shown here is derived from an EMBL/GenBank/DDBJ whole genome shotgun (WGS) entry which is preliminary data.</text>
</comment>
<evidence type="ECO:0000313" key="2">
    <source>
        <dbReference type="EMBL" id="KAK1263132.1"/>
    </source>
</evidence>
<dbReference type="AlphaFoldDB" id="A0AAV9AGE7"/>
<reference evidence="2" key="1">
    <citation type="journal article" date="2023" name="Nat. Commun.">
        <title>Diploid and tetraploid genomes of Acorus and the evolution of monocots.</title>
        <authorList>
            <person name="Ma L."/>
            <person name="Liu K.W."/>
            <person name="Li Z."/>
            <person name="Hsiao Y.Y."/>
            <person name="Qi Y."/>
            <person name="Fu T."/>
            <person name="Tang G.D."/>
            <person name="Zhang D."/>
            <person name="Sun W.H."/>
            <person name="Liu D.K."/>
            <person name="Li Y."/>
            <person name="Chen G.Z."/>
            <person name="Liu X.D."/>
            <person name="Liao X.Y."/>
            <person name="Jiang Y.T."/>
            <person name="Yu X."/>
            <person name="Hao Y."/>
            <person name="Huang J."/>
            <person name="Zhao X.W."/>
            <person name="Ke S."/>
            <person name="Chen Y.Y."/>
            <person name="Wu W.L."/>
            <person name="Hsu J.L."/>
            <person name="Lin Y.F."/>
            <person name="Huang M.D."/>
            <person name="Li C.Y."/>
            <person name="Huang L."/>
            <person name="Wang Z.W."/>
            <person name="Zhao X."/>
            <person name="Zhong W.Y."/>
            <person name="Peng D.H."/>
            <person name="Ahmad S."/>
            <person name="Lan S."/>
            <person name="Zhang J.S."/>
            <person name="Tsai W.C."/>
            <person name="Van de Peer Y."/>
            <person name="Liu Z.J."/>
        </authorList>
    </citation>
    <scope>NUCLEOTIDE SEQUENCE</scope>
    <source>
        <strain evidence="2">SCP</strain>
    </source>
</reference>
<evidence type="ECO:0000259" key="1">
    <source>
        <dbReference type="Pfam" id="PF00078"/>
    </source>
</evidence>
<proteinExistence type="predicted"/>